<protein>
    <submittedName>
        <fullName evidence="3">BTB domain-containing protein</fullName>
    </submittedName>
</protein>
<dbReference type="WBParaSite" id="maker-uti_cns_0009924-snap-gene-0.2-mRNA-1">
    <property type="protein sequence ID" value="maker-uti_cns_0009924-snap-gene-0.2-mRNA-1"/>
    <property type="gene ID" value="maker-uti_cns_0009924-snap-gene-0.2"/>
</dbReference>
<sequence>MATVANLLSFAEHRRGESLRLEREQTIESFSGRYSASTAPAPHQEQPEEELQSPLTVPVGSYGPVVLQRRSDPPALGATCLRPLTNRPSDHMALAACEVLDRRLCSHCRALEDRAASNLGVGGASAAGGRRFELRQTILQHRLRSLMPTAGKEELTAAAAASAAAADAVGRSLTGLELLDGTIANRNLASQDRMRTDPASPPSEDDRIRFGLSTRMNKQELLDLLQAASEGAVKSKPLSRVDGLEFTSIGCGILVLAESDSLHVVFCLRALDICCEYEIRARLTCCIQIDGNLVSCRALAEPASWTTGREIVTLPSCLSRSDLENPAGAAEETSSDPSASIVEFCFLLRITDASPAFLKPPPVAAFDGVPGNGYGGDDEEDEEGGPSEEDIDESAWVTLRCRDGSVRAPRLLLLTHSDYCRVLLTSPLWNFDADRDAAIHCDAEYTFEMKCFLFYLQSHQSFNIARFETFRMLARIADQYGVPAVLLQCSRFINHCLQMDAAAKPTGSGGSVTSSSGEASQTQTRISWSPGDLVSLWLTCNRHLHEPQLQLAVMRAIRRHFSYSSVVQSQDFQFLSENDKNCFCHEFCPAGWRWLAEVSDRLTGLKTLFAVHSCFDCVRDSNHCGLVGTMIYYLGSAESSPRPSTQPSMLELGRIYGAPDSGAWIAVSMATVLLILLLMCLSWLGCDPPPSKKLPSPPPPTQVQQSSTTVQIDQCDDCSDNDEDIDDQHCRLSLSSSNCSADHPQQQQSTAKIDIRLVAKFERDDEFIEPGDAADGAAAAADVSGWDDGAGRDWEAGWDLGPLYTLCDRLYDGVPLYSIGTGVSATCKNLFWRTFGENNSNKVMLVQQRISSEVMTNAAVCLLLSAKLTAAPARHITRALYTDRPMYLLSFRAGTLTLRVSQAKKQPISLKVIGAMPAAARPENVRQSQSGSLTTRTSTWVLSLGGQSSEIQQVGAKTAGCHGNGADAVYGVGHFGWNASTSELRCPSPGQTDEEATIGCQIQLSLLAVALNRSIAGSDDLKRSKGRETAGSYAKVAAEPISIKSVSARLMNL</sequence>
<feature type="compositionally biased region" description="Acidic residues" evidence="1">
    <location>
        <begin position="376"/>
        <end position="391"/>
    </location>
</feature>
<feature type="compositionally biased region" description="Pro residues" evidence="1">
    <location>
        <begin position="691"/>
        <end position="701"/>
    </location>
</feature>
<keyword evidence="2" id="KW-1185">Reference proteome</keyword>
<accession>A0A1I8I4I8</accession>
<feature type="region of interest" description="Disordered" evidence="1">
    <location>
        <begin position="369"/>
        <end position="391"/>
    </location>
</feature>
<proteinExistence type="predicted"/>
<evidence type="ECO:0000313" key="3">
    <source>
        <dbReference type="WBParaSite" id="maker-uti_cns_0009924-snap-gene-0.2-mRNA-1"/>
    </source>
</evidence>
<organism evidence="2 3">
    <name type="scientific">Macrostomum lignano</name>
    <dbReference type="NCBI Taxonomy" id="282301"/>
    <lineage>
        <taxon>Eukaryota</taxon>
        <taxon>Metazoa</taxon>
        <taxon>Spiralia</taxon>
        <taxon>Lophotrochozoa</taxon>
        <taxon>Platyhelminthes</taxon>
        <taxon>Rhabditophora</taxon>
        <taxon>Macrostomorpha</taxon>
        <taxon>Macrostomida</taxon>
        <taxon>Macrostomidae</taxon>
        <taxon>Macrostomum</taxon>
    </lineage>
</organism>
<feature type="region of interest" description="Disordered" evidence="1">
    <location>
        <begin position="691"/>
        <end position="718"/>
    </location>
</feature>
<feature type="region of interest" description="Disordered" evidence="1">
    <location>
        <begin position="30"/>
        <end position="56"/>
    </location>
</feature>
<dbReference type="AlphaFoldDB" id="A0A1I8I4I8"/>
<dbReference type="Proteomes" id="UP000095280">
    <property type="component" value="Unplaced"/>
</dbReference>
<evidence type="ECO:0000313" key="2">
    <source>
        <dbReference type="Proteomes" id="UP000095280"/>
    </source>
</evidence>
<feature type="compositionally biased region" description="Low complexity" evidence="1">
    <location>
        <begin position="702"/>
        <end position="713"/>
    </location>
</feature>
<reference evidence="3" key="1">
    <citation type="submission" date="2016-11" db="UniProtKB">
        <authorList>
            <consortium name="WormBaseParasite"/>
        </authorList>
    </citation>
    <scope>IDENTIFICATION</scope>
</reference>
<evidence type="ECO:0000256" key="1">
    <source>
        <dbReference type="SAM" id="MobiDB-lite"/>
    </source>
</evidence>
<dbReference type="Gene3D" id="3.30.710.10">
    <property type="entry name" value="Potassium Channel Kv1.1, Chain A"/>
    <property type="match status" value="1"/>
</dbReference>
<name>A0A1I8I4I8_9PLAT</name>
<dbReference type="InterPro" id="IPR011333">
    <property type="entry name" value="SKP1/BTB/POZ_sf"/>
</dbReference>